<feature type="transmembrane region" description="Helical" evidence="1">
    <location>
        <begin position="84"/>
        <end position="113"/>
    </location>
</feature>
<dbReference type="Proteomes" id="UP000051450">
    <property type="component" value="Unassembled WGS sequence"/>
</dbReference>
<name>A0A0R1HP39_9LACO</name>
<dbReference type="AlphaFoldDB" id="A0A0R1HP39"/>
<organism evidence="2 3">
    <name type="scientific">Dellaglioa algida DSM 15638</name>
    <dbReference type="NCBI Taxonomy" id="1423719"/>
    <lineage>
        <taxon>Bacteria</taxon>
        <taxon>Bacillati</taxon>
        <taxon>Bacillota</taxon>
        <taxon>Bacilli</taxon>
        <taxon>Lactobacillales</taxon>
        <taxon>Lactobacillaceae</taxon>
        <taxon>Dellaglioa</taxon>
    </lineage>
</organism>
<comment type="caution">
    <text evidence="2">The sequence shown here is derived from an EMBL/GenBank/DDBJ whole genome shotgun (WGS) entry which is preliminary data.</text>
</comment>
<keyword evidence="3" id="KW-1185">Reference proteome</keyword>
<evidence type="ECO:0000313" key="3">
    <source>
        <dbReference type="Proteomes" id="UP000051450"/>
    </source>
</evidence>
<dbReference type="PATRIC" id="fig|1423719.4.peg.531"/>
<dbReference type="GeneID" id="83548342"/>
<proteinExistence type="predicted"/>
<dbReference type="EMBL" id="AZDI01000015">
    <property type="protein sequence ID" value="KRK45121.1"/>
    <property type="molecule type" value="Genomic_DNA"/>
</dbReference>
<gene>
    <name evidence="2" type="ORF">FC66_GL000524</name>
</gene>
<protein>
    <recommendedName>
        <fullName evidence="4">DUF4064 domain-containing protein</fullName>
    </recommendedName>
</protein>
<sequence>MKLKINTAAGILDIINVLLVASSWIVVLIGAMSESSVKTNSTVTGSVSGGVSIFFYIMLGLGLILHIIGLIQSKKVDISITGHVLGIIGSALFLVSMIFALPTFILLIIAAIFTLKQAPAKK</sequence>
<keyword evidence="1" id="KW-0472">Membrane</keyword>
<evidence type="ECO:0000256" key="1">
    <source>
        <dbReference type="SAM" id="Phobius"/>
    </source>
</evidence>
<feature type="transmembrane region" description="Helical" evidence="1">
    <location>
        <begin position="53"/>
        <end position="72"/>
    </location>
</feature>
<evidence type="ECO:0008006" key="4">
    <source>
        <dbReference type="Google" id="ProtNLM"/>
    </source>
</evidence>
<evidence type="ECO:0000313" key="2">
    <source>
        <dbReference type="EMBL" id="KRK45121.1"/>
    </source>
</evidence>
<feature type="transmembrane region" description="Helical" evidence="1">
    <location>
        <begin position="12"/>
        <end position="33"/>
    </location>
</feature>
<accession>A0A0R1HP39</accession>
<keyword evidence="1" id="KW-0812">Transmembrane</keyword>
<reference evidence="2 3" key="1">
    <citation type="journal article" date="2015" name="Genome Announc.">
        <title>Expanding the biotechnology potential of lactobacilli through comparative genomics of 213 strains and associated genera.</title>
        <authorList>
            <person name="Sun Z."/>
            <person name="Harris H.M."/>
            <person name="McCann A."/>
            <person name="Guo C."/>
            <person name="Argimon S."/>
            <person name="Zhang W."/>
            <person name="Yang X."/>
            <person name="Jeffery I.B."/>
            <person name="Cooney J.C."/>
            <person name="Kagawa T.F."/>
            <person name="Liu W."/>
            <person name="Song Y."/>
            <person name="Salvetti E."/>
            <person name="Wrobel A."/>
            <person name="Rasinkangas P."/>
            <person name="Parkhill J."/>
            <person name="Rea M.C."/>
            <person name="O'Sullivan O."/>
            <person name="Ritari J."/>
            <person name="Douillard F.P."/>
            <person name="Paul Ross R."/>
            <person name="Yang R."/>
            <person name="Briner A.E."/>
            <person name="Felis G.E."/>
            <person name="de Vos W.M."/>
            <person name="Barrangou R."/>
            <person name="Klaenhammer T.R."/>
            <person name="Caufield P.W."/>
            <person name="Cui Y."/>
            <person name="Zhang H."/>
            <person name="O'Toole P.W."/>
        </authorList>
    </citation>
    <scope>NUCLEOTIDE SEQUENCE [LARGE SCALE GENOMIC DNA]</scope>
    <source>
        <strain evidence="2 3">DSM 15638</strain>
    </source>
</reference>
<dbReference type="OrthoDB" id="2311746at2"/>
<dbReference type="RefSeq" id="WP_057974779.1">
    <property type="nucleotide sequence ID" value="NZ_AZDI01000015.1"/>
</dbReference>
<keyword evidence="1" id="KW-1133">Transmembrane helix</keyword>